<dbReference type="SUPFAM" id="SSF46785">
    <property type="entry name" value="Winged helix' DNA-binding domain"/>
    <property type="match status" value="1"/>
</dbReference>
<evidence type="ECO:0000256" key="3">
    <source>
        <dbReference type="ARBA" id="ARBA00023125"/>
    </source>
</evidence>
<sequence>MIGMGNFDHKDLDWHLLHILLTVLQETNVTRAADRLGLTQSTVSHALKKLRLIFGDPLFVRSGKGIVPTERARSLRDPVTAILDSIKQLSDARPFDPRDAPLEFVIAANDATRDLLFPRLMLDAAQEQIDLRLSFIPSGLPSTKLLNDARCDLIVTPMPPDGPDIIQSKLFEGEMHCYYDATQRDPPRNWDAYRTDRHIAVRFADGRASSELVAHVDSAPIKPPVLTVTNFGSLVPFIKGSTLLATALNHTGLGPLKELDHAPLPFSTDPVSVFLVWHRRDSTDPAHRWLHDRIRQSARALKLQN</sequence>
<keyword evidence="4" id="KW-0804">Transcription</keyword>
<dbReference type="CDD" id="cd08417">
    <property type="entry name" value="PBP2_Nitroaromatics_like"/>
    <property type="match status" value="1"/>
</dbReference>
<dbReference type="Gene3D" id="1.10.10.10">
    <property type="entry name" value="Winged helix-like DNA-binding domain superfamily/Winged helix DNA-binding domain"/>
    <property type="match status" value="1"/>
</dbReference>
<dbReference type="InterPro" id="IPR036390">
    <property type="entry name" value="WH_DNA-bd_sf"/>
</dbReference>
<evidence type="ECO:0000256" key="4">
    <source>
        <dbReference type="ARBA" id="ARBA00023163"/>
    </source>
</evidence>
<dbReference type="PANTHER" id="PTHR30118">
    <property type="entry name" value="HTH-TYPE TRANSCRIPTIONAL REGULATOR LEUO-RELATED"/>
    <property type="match status" value="1"/>
</dbReference>
<comment type="caution">
    <text evidence="6">The sequence shown here is derived from an EMBL/GenBank/DDBJ whole genome shotgun (WGS) entry which is preliminary data.</text>
</comment>
<keyword evidence="3" id="KW-0238">DNA-binding</keyword>
<proteinExistence type="inferred from homology"/>
<accession>A0A1L9NZQ0</accession>
<evidence type="ECO:0000256" key="2">
    <source>
        <dbReference type="ARBA" id="ARBA00023015"/>
    </source>
</evidence>
<dbReference type="InterPro" id="IPR036388">
    <property type="entry name" value="WH-like_DNA-bd_sf"/>
</dbReference>
<name>A0A1L9NZQ0_9RHOB</name>
<dbReference type="SUPFAM" id="SSF53850">
    <property type="entry name" value="Periplasmic binding protein-like II"/>
    <property type="match status" value="1"/>
</dbReference>
<dbReference type="GO" id="GO:0003677">
    <property type="term" value="F:DNA binding"/>
    <property type="evidence" value="ECO:0007669"/>
    <property type="project" value="UniProtKB-KW"/>
</dbReference>
<dbReference type="STRING" id="696762.PFRI_10500"/>
<dbReference type="RefSeq" id="WP_249033950.1">
    <property type="nucleotide sequence ID" value="NZ_QKZM01000019.1"/>
</dbReference>
<evidence type="ECO:0000313" key="7">
    <source>
        <dbReference type="Proteomes" id="UP000184514"/>
    </source>
</evidence>
<keyword evidence="7" id="KW-1185">Reference proteome</keyword>
<protein>
    <submittedName>
        <fullName evidence="6">HTH-type transcriptional regulator LeuO</fullName>
    </submittedName>
</protein>
<dbReference type="Pfam" id="PF03466">
    <property type="entry name" value="LysR_substrate"/>
    <property type="match status" value="1"/>
</dbReference>
<comment type="similarity">
    <text evidence="1">Belongs to the LysR transcriptional regulatory family.</text>
</comment>
<dbReference type="InterPro" id="IPR005119">
    <property type="entry name" value="LysR_subst-bd"/>
</dbReference>
<dbReference type="Gene3D" id="3.40.190.10">
    <property type="entry name" value="Periplasmic binding protein-like II"/>
    <property type="match status" value="2"/>
</dbReference>
<dbReference type="InterPro" id="IPR050389">
    <property type="entry name" value="LysR-type_TF"/>
</dbReference>
<feature type="domain" description="HTH lysR-type" evidence="5">
    <location>
        <begin position="12"/>
        <end position="69"/>
    </location>
</feature>
<keyword evidence="2" id="KW-0805">Transcription regulation</keyword>
<dbReference type="EMBL" id="MLCB01000090">
    <property type="protein sequence ID" value="OJI94750.1"/>
    <property type="molecule type" value="Genomic_DNA"/>
</dbReference>
<dbReference type="PANTHER" id="PTHR30118:SF6">
    <property type="entry name" value="HTH-TYPE TRANSCRIPTIONAL REGULATOR LEUO"/>
    <property type="match status" value="1"/>
</dbReference>
<gene>
    <name evidence="6" type="primary">leuO</name>
    <name evidence="6" type="ORF">PFRI_10500</name>
</gene>
<dbReference type="GO" id="GO:0003700">
    <property type="term" value="F:DNA-binding transcription factor activity"/>
    <property type="evidence" value="ECO:0007669"/>
    <property type="project" value="InterPro"/>
</dbReference>
<dbReference type="PROSITE" id="PS50931">
    <property type="entry name" value="HTH_LYSR"/>
    <property type="match status" value="1"/>
</dbReference>
<dbReference type="Proteomes" id="UP000184514">
    <property type="component" value="Unassembled WGS sequence"/>
</dbReference>
<dbReference type="AlphaFoldDB" id="A0A1L9NZQ0"/>
<evidence type="ECO:0000259" key="5">
    <source>
        <dbReference type="PROSITE" id="PS50931"/>
    </source>
</evidence>
<evidence type="ECO:0000256" key="1">
    <source>
        <dbReference type="ARBA" id="ARBA00009437"/>
    </source>
</evidence>
<dbReference type="PRINTS" id="PR00039">
    <property type="entry name" value="HTHLYSR"/>
</dbReference>
<organism evidence="6 7">
    <name type="scientific">Planktotalea frisia</name>
    <dbReference type="NCBI Taxonomy" id="696762"/>
    <lineage>
        <taxon>Bacteria</taxon>
        <taxon>Pseudomonadati</taxon>
        <taxon>Pseudomonadota</taxon>
        <taxon>Alphaproteobacteria</taxon>
        <taxon>Rhodobacterales</taxon>
        <taxon>Paracoccaceae</taxon>
        <taxon>Planktotalea</taxon>
    </lineage>
</organism>
<evidence type="ECO:0000313" key="6">
    <source>
        <dbReference type="EMBL" id="OJI94750.1"/>
    </source>
</evidence>
<dbReference type="InterPro" id="IPR037402">
    <property type="entry name" value="YidZ_PBP2"/>
</dbReference>
<reference evidence="6 7" key="1">
    <citation type="submission" date="2016-10" db="EMBL/GenBank/DDBJ databases">
        <title>Genome sequence of Planktotalea frisia SH6-1.</title>
        <authorList>
            <person name="Poehlein A."/>
            <person name="Bakenhus I."/>
            <person name="Voget S."/>
            <person name="Brinkhoff T."/>
            <person name="Simon M."/>
        </authorList>
    </citation>
    <scope>NUCLEOTIDE SEQUENCE [LARGE SCALE GENOMIC DNA]</scope>
    <source>
        <strain evidence="6 7">SH6-1</strain>
    </source>
</reference>
<dbReference type="InterPro" id="IPR000847">
    <property type="entry name" value="LysR_HTH_N"/>
</dbReference>
<dbReference type="Pfam" id="PF00126">
    <property type="entry name" value="HTH_1"/>
    <property type="match status" value="1"/>
</dbReference>